<gene>
    <name evidence="2" type="ORF">Pfra01_003018300</name>
</gene>
<protein>
    <submittedName>
        <fullName evidence="2">Unnamed protein product</fullName>
    </submittedName>
</protein>
<feature type="compositionally biased region" description="Basic and acidic residues" evidence="1">
    <location>
        <begin position="63"/>
        <end position="73"/>
    </location>
</feature>
<proteinExistence type="predicted"/>
<evidence type="ECO:0000256" key="1">
    <source>
        <dbReference type="SAM" id="MobiDB-lite"/>
    </source>
</evidence>
<accession>A0A9W6YJF0</accession>
<dbReference type="AlphaFoldDB" id="A0A9W6YJF0"/>
<keyword evidence="3" id="KW-1185">Reference proteome</keyword>
<feature type="region of interest" description="Disordered" evidence="1">
    <location>
        <begin position="48"/>
        <end position="129"/>
    </location>
</feature>
<feature type="compositionally biased region" description="Basic and acidic residues" evidence="1">
    <location>
        <begin position="102"/>
        <end position="113"/>
    </location>
</feature>
<evidence type="ECO:0000313" key="2">
    <source>
        <dbReference type="EMBL" id="GMG17498.1"/>
    </source>
</evidence>
<dbReference type="Proteomes" id="UP001165121">
    <property type="component" value="Unassembled WGS sequence"/>
</dbReference>
<evidence type="ECO:0000313" key="3">
    <source>
        <dbReference type="Proteomes" id="UP001165121"/>
    </source>
</evidence>
<organism evidence="2 3">
    <name type="scientific">Phytophthora fragariaefolia</name>
    <dbReference type="NCBI Taxonomy" id="1490495"/>
    <lineage>
        <taxon>Eukaryota</taxon>
        <taxon>Sar</taxon>
        <taxon>Stramenopiles</taxon>
        <taxon>Oomycota</taxon>
        <taxon>Peronosporomycetes</taxon>
        <taxon>Peronosporales</taxon>
        <taxon>Peronosporaceae</taxon>
        <taxon>Phytophthora</taxon>
    </lineage>
</organism>
<comment type="caution">
    <text evidence="2">The sequence shown here is derived from an EMBL/GenBank/DDBJ whole genome shotgun (WGS) entry which is preliminary data.</text>
</comment>
<feature type="compositionally biased region" description="Polar residues" evidence="1">
    <location>
        <begin position="77"/>
        <end position="87"/>
    </location>
</feature>
<sequence>MLRDTEPPAVQTPQYQWPAKLLLRPQGQAGTVRMVRLHDKPKPLIVTISKQLKPETSGIKSVSCHDERPRAGHDIQGASSTSGNDCPSVTEAGVASFGQKQPELERQSLRKEMGPACEQGVRSSGPEAK</sequence>
<name>A0A9W6YJF0_9STRA</name>
<reference evidence="2" key="1">
    <citation type="submission" date="2023-04" db="EMBL/GenBank/DDBJ databases">
        <title>Phytophthora fragariaefolia NBRC 109709.</title>
        <authorList>
            <person name="Ichikawa N."/>
            <person name="Sato H."/>
            <person name="Tonouchi N."/>
        </authorList>
    </citation>
    <scope>NUCLEOTIDE SEQUENCE</scope>
    <source>
        <strain evidence="2">NBRC 109709</strain>
    </source>
</reference>
<dbReference type="EMBL" id="BSXT01019020">
    <property type="protein sequence ID" value="GMG17498.1"/>
    <property type="molecule type" value="Genomic_DNA"/>
</dbReference>